<protein>
    <submittedName>
        <fullName evidence="3">Uncharacterized protein</fullName>
    </submittedName>
</protein>
<dbReference type="EMBL" id="JAPNTZ010000019">
    <property type="protein sequence ID" value="MCY1144284.1"/>
    <property type="molecule type" value="Genomic_DNA"/>
</dbReference>
<evidence type="ECO:0000256" key="1">
    <source>
        <dbReference type="SAM" id="MobiDB-lite"/>
    </source>
</evidence>
<organism evidence="3 4">
    <name type="scientific">Paractinoplanes pyxinae</name>
    <dbReference type="NCBI Taxonomy" id="2997416"/>
    <lineage>
        <taxon>Bacteria</taxon>
        <taxon>Bacillati</taxon>
        <taxon>Actinomycetota</taxon>
        <taxon>Actinomycetes</taxon>
        <taxon>Micromonosporales</taxon>
        <taxon>Micromonosporaceae</taxon>
        <taxon>Paractinoplanes</taxon>
    </lineage>
</organism>
<feature type="transmembrane region" description="Helical" evidence="2">
    <location>
        <begin position="127"/>
        <end position="150"/>
    </location>
</feature>
<proteinExistence type="predicted"/>
<gene>
    <name evidence="3" type="ORF">OWR29_40355</name>
</gene>
<feature type="transmembrane region" description="Helical" evidence="2">
    <location>
        <begin position="183"/>
        <end position="204"/>
    </location>
</feature>
<feature type="region of interest" description="Disordered" evidence="1">
    <location>
        <begin position="70"/>
        <end position="103"/>
    </location>
</feature>
<evidence type="ECO:0000313" key="3">
    <source>
        <dbReference type="EMBL" id="MCY1144284.1"/>
    </source>
</evidence>
<reference evidence="3" key="1">
    <citation type="submission" date="2022-11" db="EMBL/GenBank/DDBJ databases">
        <authorList>
            <person name="Somphong A."/>
            <person name="Phongsopitanun W."/>
        </authorList>
    </citation>
    <scope>NUCLEOTIDE SEQUENCE</scope>
    <source>
        <strain evidence="3">Pm04-4</strain>
    </source>
</reference>
<dbReference type="Proteomes" id="UP001151002">
    <property type="component" value="Unassembled WGS sequence"/>
</dbReference>
<dbReference type="Gene3D" id="3.40.50.2300">
    <property type="match status" value="1"/>
</dbReference>
<feature type="compositionally biased region" description="Low complexity" evidence="1">
    <location>
        <begin position="78"/>
        <end position="103"/>
    </location>
</feature>
<evidence type="ECO:0000256" key="2">
    <source>
        <dbReference type="SAM" id="Phobius"/>
    </source>
</evidence>
<evidence type="ECO:0000313" key="4">
    <source>
        <dbReference type="Proteomes" id="UP001151002"/>
    </source>
</evidence>
<feature type="region of interest" description="Disordered" evidence="1">
    <location>
        <begin position="753"/>
        <end position="773"/>
    </location>
</feature>
<name>A0ABT4BCP1_9ACTN</name>
<comment type="caution">
    <text evidence="3">The sequence shown here is derived from an EMBL/GenBank/DDBJ whole genome shotgun (WGS) entry which is preliminary data.</text>
</comment>
<keyword evidence="4" id="KW-1185">Reference proteome</keyword>
<keyword evidence="2" id="KW-0812">Transmembrane</keyword>
<keyword evidence="2" id="KW-1133">Transmembrane helix</keyword>
<feature type="transmembrane region" description="Helical" evidence="2">
    <location>
        <begin position="39"/>
        <end position="59"/>
    </location>
</feature>
<feature type="transmembrane region" description="Helical" evidence="2">
    <location>
        <begin position="14"/>
        <end position="33"/>
    </location>
</feature>
<keyword evidence="2" id="KW-0472">Membrane</keyword>
<accession>A0ABT4BCP1</accession>
<feature type="transmembrane region" description="Helical" evidence="2">
    <location>
        <begin position="156"/>
        <end position="176"/>
    </location>
</feature>
<dbReference type="RefSeq" id="WP_267568856.1">
    <property type="nucleotide sequence ID" value="NZ_JAPNTZ010000019.1"/>
</dbReference>
<sequence length="773" mass="81236">MRSRLLRSLLSSDVLLRVAAVGLAAAILGRAVLSGTSGWQAVVVVVAGAAALWGVLWIFGRVRALMTQPAPEAPAPASPADAAPSADAAPPASAPESAAPASAPDAAPAAAADALPETRKARLTRHLTAFLTVSNRPGQVAVLALLVLVVHAAITGYIGVGTILVAIGLAVVAVPLTADFKLVGLLGGIAVVFALATVVIADIFSGSSEARALGISVAAIVLPIVISDKLVGLVKQPALKPAHHAVLAVLTLFLSFLGWTRDEWLPGVVNDCYTLPTSNGITTLRATADGRCYGLIDSADAGVFAASAFGKDPVTTKLQRSILDENEPLKPGDLTVVWLGALSCEPLKSDPARCADGRDYPSERDQLRAFLYAQTHIAETTKHKVHVVIADAGPDVAHADDVASMIVDRRPALGDRVVVIGGGDSRDVTQRAINKLLTAGIPFIAPNLLADLGAPGEKFVNKAGYLQLAPWNLEYAEDAAKRLAHAFKGGFRLDIYQQPNPTDQYTTSLVNDLLAAVKKKPGSTARHVPALERIDDSICESDKTQPPAVLYFADRWTRFGEFVQRVNEVCGHSRPRMVIADVSVSRFMANYQLRAVSNADWAVNYNVGGPGCADLTEQAYGILTREIERHGGLIGLKGPFACADRADNVSDGKLPNACPLDAAAKLTSQPCDANDLGTYLIPAWDAALLADALLPAEPGEGDYLTSLSLPEFTLANGKPAKVVRGDLQQPTIEVRMWHGNPLNDPGVIWELPTDPLRLPDDPKPGAAGGPPGD</sequence>